<keyword evidence="14" id="KW-1185">Reference proteome</keyword>
<feature type="domain" description="Peptidase M50" evidence="12">
    <location>
        <begin position="7"/>
        <end position="407"/>
    </location>
</feature>
<dbReference type="NCBIfam" id="TIGR00054">
    <property type="entry name" value="RIP metalloprotease RseP"/>
    <property type="match status" value="1"/>
</dbReference>
<reference evidence="13" key="1">
    <citation type="submission" date="2009-09" db="EMBL/GenBank/DDBJ databases">
        <authorList>
            <consortium name="The Broad Institute Genome Sequencing Platform"/>
            <person name="Ward D."/>
            <person name="Feldgarden M."/>
            <person name="Earl A."/>
            <person name="Young S.K."/>
            <person name="Zeng Q."/>
            <person name="Koehrsen M."/>
            <person name="Alvarado L."/>
            <person name="Berlin A."/>
            <person name="Bochicchio J."/>
            <person name="Borenstein D."/>
            <person name="Chapman S.B."/>
            <person name="Chen Z."/>
            <person name="Engels R."/>
            <person name="Freedman E."/>
            <person name="Gellesch M."/>
            <person name="Goldberg J."/>
            <person name="Griggs A."/>
            <person name="Gujja S."/>
            <person name="Heilman E."/>
            <person name="Heiman D."/>
            <person name="Hepburn T."/>
            <person name="Howarth C."/>
            <person name="Jen D."/>
            <person name="Larson L."/>
            <person name="Lewis B."/>
            <person name="Mehta T."/>
            <person name="Park D."/>
            <person name="Pearson M."/>
            <person name="Roberts A."/>
            <person name="Saif S."/>
            <person name="Shea T."/>
            <person name="Shenoy N."/>
            <person name="Sisk P."/>
            <person name="Stolte C."/>
            <person name="Sykes S."/>
            <person name="Thomson T."/>
            <person name="Walk T."/>
            <person name="White J."/>
            <person name="Yandava C."/>
            <person name="Sibley C.D."/>
            <person name="Field T.R."/>
            <person name="Grinwis M."/>
            <person name="Eshaghurshan C.S."/>
            <person name="Surette M.G."/>
            <person name="Haas B."/>
            <person name="Nusbaum C."/>
            <person name="Birren B."/>
        </authorList>
    </citation>
    <scope>NUCLEOTIDE SEQUENCE [LARGE SCALE GENOMIC DNA]</scope>
    <source>
        <strain evidence="13">ATCC 700633</strain>
    </source>
</reference>
<dbReference type="CDD" id="cd23081">
    <property type="entry name" value="cpPDZ_EcRseP-like"/>
    <property type="match status" value="1"/>
</dbReference>
<dbReference type="Gene3D" id="2.30.42.10">
    <property type="match status" value="1"/>
</dbReference>
<evidence type="ECO:0000313" key="13">
    <source>
        <dbReference type="EMBL" id="EEW93612.1"/>
    </source>
</evidence>
<proteinExistence type="inferred from homology"/>
<evidence type="ECO:0000256" key="8">
    <source>
        <dbReference type="ARBA" id="ARBA00022989"/>
    </source>
</evidence>
<comment type="cofactor">
    <cofactor evidence="1 11">
        <name>Zn(2+)</name>
        <dbReference type="ChEBI" id="CHEBI:29105"/>
    </cofactor>
</comment>
<dbReference type="OrthoDB" id="9782003at2"/>
<feature type="transmembrane region" description="Helical" evidence="11">
    <location>
        <begin position="296"/>
        <end position="319"/>
    </location>
</feature>
<feature type="transmembrane region" description="Helical" evidence="11">
    <location>
        <begin position="6"/>
        <end position="26"/>
    </location>
</feature>
<dbReference type="EMBL" id="ACRF02000013">
    <property type="protein sequence ID" value="EEW93612.1"/>
    <property type="molecule type" value="Genomic_DNA"/>
</dbReference>
<dbReference type="eggNOG" id="COG0750">
    <property type="taxonomic scope" value="Bacteria"/>
</dbReference>
<dbReference type="CDD" id="cd06163">
    <property type="entry name" value="S2P-M50_PDZ_RseP-like"/>
    <property type="match status" value="1"/>
</dbReference>
<evidence type="ECO:0000256" key="11">
    <source>
        <dbReference type="RuleBase" id="RU362031"/>
    </source>
</evidence>
<evidence type="ECO:0000256" key="7">
    <source>
        <dbReference type="ARBA" id="ARBA00022833"/>
    </source>
</evidence>
<keyword evidence="10 11" id="KW-0472">Membrane</keyword>
<dbReference type="RefSeq" id="WP_006702768.1">
    <property type="nucleotide sequence ID" value="NZ_KI391971.1"/>
</dbReference>
<comment type="subcellular location">
    <subcellularLocation>
        <location evidence="2">Membrane</location>
        <topology evidence="2">Multi-pass membrane protein</topology>
    </subcellularLocation>
</comment>
<keyword evidence="4" id="KW-0645">Protease</keyword>
<dbReference type="InterPro" id="IPR008915">
    <property type="entry name" value="Peptidase_M50"/>
</dbReference>
<dbReference type="GO" id="GO:0046872">
    <property type="term" value="F:metal ion binding"/>
    <property type="evidence" value="ECO:0007669"/>
    <property type="project" value="UniProtKB-KW"/>
</dbReference>
<dbReference type="GO" id="GO:0004222">
    <property type="term" value="F:metalloendopeptidase activity"/>
    <property type="evidence" value="ECO:0007669"/>
    <property type="project" value="InterPro"/>
</dbReference>
<protein>
    <recommendedName>
        <fullName evidence="11">Zinc metalloprotease</fullName>
        <ecNumber evidence="11">3.4.24.-</ecNumber>
    </recommendedName>
</protein>
<evidence type="ECO:0000256" key="5">
    <source>
        <dbReference type="ARBA" id="ARBA00022692"/>
    </source>
</evidence>
<evidence type="ECO:0000256" key="9">
    <source>
        <dbReference type="ARBA" id="ARBA00023049"/>
    </source>
</evidence>
<dbReference type="HOGENOM" id="CLU_025778_1_0_9"/>
<dbReference type="Pfam" id="PF02163">
    <property type="entry name" value="Peptidase_M50"/>
    <property type="match status" value="1"/>
</dbReference>
<reference evidence="13" key="2">
    <citation type="submission" date="2011-10" db="EMBL/GenBank/DDBJ databases">
        <title>The Genome Sequence of Granulicatella elegans ATCC 700633.</title>
        <authorList>
            <consortium name="The Broad Institute Genome Sequencing Platform"/>
            <consortium name="The Broad Institute Genome Sequencing Center for Infectious Disease"/>
            <person name="Earl A."/>
            <person name="Ward D."/>
            <person name="Feldgarden M."/>
            <person name="Gevers D."/>
            <person name="Sibley C.D."/>
            <person name="Field T.R."/>
            <person name="Grinwis M."/>
            <person name="Eshaghurshan C.S."/>
            <person name="Surette M.G."/>
            <person name="Young S.K."/>
            <person name="Zeng Q."/>
            <person name="Gargeya S."/>
            <person name="Fitzgerald M."/>
            <person name="Haas B."/>
            <person name="Abouelleil A."/>
            <person name="Alvarado L."/>
            <person name="Arachchi H.M."/>
            <person name="Berlin A."/>
            <person name="Brown A."/>
            <person name="Chapman S.B."/>
            <person name="Chen Z."/>
            <person name="Dunbar C."/>
            <person name="Freedman E."/>
            <person name="Gearin G."/>
            <person name="Goldberg J."/>
            <person name="Griggs A."/>
            <person name="Gujja S."/>
            <person name="Heiman D."/>
            <person name="Howarth C."/>
            <person name="Larson L."/>
            <person name="Lui A."/>
            <person name="MacDonald P.J.P."/>
            <person name="Montmayeur A."/>
            <person name="Murphy C."/>
            <person name="Neiman D."/>
            <person name="Pearson M."/>
            <person name="Priest M."/>
            <person name="Roberts A."/>
            <person name="Saif S."/>
            <person name="Shea T."/>
            <person name="Shenoy N."/>
            <person name="Sisk P."/>
            <person name="Stolte C."/>
            <person name="Sykes S."/>
            <person name="Wortman J."/>
            <person name="Nusbaum C."/>
            <person name="Birren B."/>
        </authorList>
    </citation>
    <scope>NUCLEOTIDE SEQUENCE [LARGE SCALE GENOMIC DNA]</scope>
    <source>
        <strain evidence="13">ATCC 700633</strain>
    </source>
</reference>
<keyword evidence="11" id="KW-0479">Metal-binding</keyword>
<keyword evidence="6 11" id="KW-0378">Hydrolase</keyword>
<dbReference type="STRING" id="626369.HMPREF0446_00494"/>
<dbReference type="AlphaFoldDB" id="D0BKK9"/>
<dbReference type="GO" id="GO:0006508">
    <property type="term" value="P:proteolysis"/>
    <property type="evidence" value="ECO:0007669"/>
    <property type="project" value="UniProtKB-KW"/>
</dbReference>
<evidence type="ECO:0000256" key="1">
    <source>
        <dbReference type="ARBA" id="ARBA00001947"/>
    </source>
</evidence>
<feature type="transmembrane region" description="Helical" evidence="11">
    <location>
        <begin position="394"/>
        <end position="413"/>
    </location>
</feature>
<organism evidence="13 14">
    <name type="scientific">Granulicatella elegans ATCC 700633</name>
    <dbReference type="NCBI Taxonomy" id="626369"/>
    <lineage>
        <taxon>Bacteria</taxon>
        <taxon>Bacillati</taxon>
        <taxon>Bacillota</taxon>
        <taxon>Bacilli</taxon>
        <taxon>Lactobacillales</taxon>
        <taxon>Carnobacteriaceae</taxon>
        <taxon>Granulicatella</taxon>
    </lineage>
</organism>
<gene>
    <name evidence="13" type="ORF">HMPREF0446_00494</name>
</gene>
<feature type="transmembrane region" description="Helical" evidence="11">
    <location>
        <begin position="340"/>
        <end position="361"/>
    </location>
</feature>
<feature type="transmembrane region" description="Helical" evidence="11">
    <location>
        <begin position="178"/>
        <end position="198"/>
    </location>
</feature>
<dbReference type="SUPFAM" id="SSF50156">
    <property type="entry name" value="PDZ domain-like"/>
    <property type="match status" value="1"/>
</dbReference>
<evidence type="ECO:0000256" key="10">
    <source>
        <dbReference type="ARBA" id="ARBA00023136"/>
    </source>
</evidence>
<keyword evidence="8 11" id="KW-1133">Transmembrane helix</keyword>
<keyword evidence="7 11" id="KW-0862">Zinc</keyword>
<keyword evidence="5 11" id="KW-0812">Transmembrane</keyword>
<evidence type="ECO:0000256" key="3">
    <source>
        <dbReference type="ARBA" id="ARBA00007931"/>
    </source>
</evidence>
<sequence length="420" mass="46076">MIKTIIAFIFVFGVIVTIHEFGHFYFAKRAGILVKEFAIGMGPKVFQVRKGETVYTLRLLPVGGYVRMAGHEESDQEIKPGMMVTLRLEDGIVQQISFDPSTELEQGIPFQIESCDLEKKMVVKGYKPQTEKLEKLKVSKTATIIEEDGTEVSVAPIERQFNSASLKDRMLTNFAGPMNNFILSIITFIIVAFLTGGVPSNEAVVGNFASESVAQVAGLQVGDKIIEIEGQAVQKWGDISKQISPRADLETKLVIERNGNQQTVVVTPKPYDLSDGSKIGVLGIERAKKTDVLSKVLYGFTQTWFVISSVFLTIASFFTKGFSINHLGGPVAMFSLTSQVAQSGVVSVLNFLGLISANIGIMNLLPIPALDGGKLVLNIIEGIRKKPLKEEYESYITIAGAVFLIILMILVTWNDISKLF</sequence>
<evidence type="ECO:0000256" key="6">
    <source>
        <dbReference type="ARBA" id="ARBA00022801"/>
    </source>
</evidence>
<evidence type="ECO:0000256" key="4">
    <source>
        <dbReference type="ARBA" id="ARBA00022670"/>
    </source>
</evidence>
<evidence type="ECO:0000313" key="14">
    <source>
        <dbReference type="Proteomes" id="UP000002939"/>
    </source>
</evidence>
<dbReference type="PANTHER" id="PTHR42837">
    <property type="entry name" value="REGULATOR OF SIGMA-E PROTEASE RSEP"/>
    <property type="match status" value="1"/>
</dbReference>
<accession>D0BKK9</accession>
<comment type="similarity">
    <text evidence="3 11">Belongs to the peptidase M50B family.</text>
</comment>
<dbReference type="InterPro" id="IPR004387">
    <property type="entry name" value="Pept_M50_Zn"/>
</dbReference>
<name>D0BKK9_9LACT</name>
<keyword evidence="9 11" id="KW-0482">Metalloprotease</keyword>
<comment type="caution">
    <text evidence="13">The sequence shown here is derived from an EMBL/GenBank/DDBJ whole genome shotgun (WGS) entry which is preliminary data.</text>
</comment>
<evidence type="ECO:0000256" key="2">
    <source>
        <dbReference type="ARBA" id="ARBA00004141"/>
    </source>
</evidence>
<dbReference type="EC" id="3.4.24.-" evidence="11"/>
<dbReference type="Proteomes" id="UP000002939">
    <property type="component" value="Unassembled WGS sequence"/>
</dbReference>
<dbReference type="PANTHER" id="PTHR42837:SF2">
    <property type="entry name" value="MEMBRANE METALLOPROTEASE ARASP2, CHLOROPLASTIC-RELATED"/>
    <property type="match status" value="1"/>
</dbReference>
<evidence type="ECO:0000259" key="12">
    <source>
        <dbReference type="Pfam" id="PF02163"/>
    </source>
</evidence>
<dbReference type="InterPro" id="IPR036034">
    <property type="entry name" value="PDZ_sf"/>
</dbReference>
<dbReference type="GO" id="GO:0016020">
    <property type="term" value="C:membrane"/>
    <property type="evidence" value="ECO:0007669"/>
    <property type="project" value="UniProtKB-SubCell"/>
</dbReference>